<evidence type="ECO:0000256" key="3">
    <source>
        <dbReference type="ARBA" id="ARBA00022475"/>
    </source>
</evidence>
<evidence type="ECO:0000256" key="9">
    <source>
        <dbReference type="PROSITE-ProRule" id="PRU00703"/>
    </source>
</evidence>
<dbReference type="GO" id="GO:0005886">
    <property type="term" value="C:plasma membrane"/>
    <property type="evidence" value="ECO:0007669"/>
    <property type="project" value="UniProtKB-SubCell"/>
</dbReference>
<dbReference type="Gene3D" id="3.30.465.10">
    <property type="match status" value="1"/>
</dbReference>
<dbReference type="SUPFAM" id="SSF56176">
    <property type="entry name" value="FAD-binding/transporter-associated domain-like"/>
    <property type="match status" value="1"/>
</dbReference>
<dbReference type="SMART" id="SM01091">
    <property type="entry name" value="CorC_HlyC"/>
    <property type="match status" value="1"/>
</dbReference>
<dbReference type="InterPro" id="IPR002550">
    <property type="entry name" value="CNNM"/>
</dbReference>
<dbReference type="InterPro" id="IPR036318">
    <property type="entry name" value="FAD-bd_PCMH-like_sf"/>
</dbReference>
<name>A0A840SN81_9RHOB</name>
<evidence type="ECO:0000259" key="14">
    <source>
        <dbReference type="PROSITE" id="PS51846"/>
    </source>
</evidence>
<sequence length="423" mass="45663">MQPPTEALTLAVLLGTGVAIVVLLMASALLAAFGTATSTVSRSRLQSLAERGTTGAAQVLALVEDRERLVAAVLLGTTAANVLATALATGLCLRLLPHWGVAVAAIVMTLVITLLARQLPRAAVESNAEAAAIGLVRPIGPLVSVLAPVAGLFQGLAARLPVAARAEPEPDPRADLTERSPEAEERDAVLEALNLGERQVEEVMMHRRDIEMIDAEAPPDEILSQAIASPHTRLPIFRGEPENIVGVIHAKDLSRAVHAFVQDQRGAGALDGFDVMDVAMEPYFVPETTTLEEQLHEFLRRRAHFALVVDEYGALQGLVTLEDILEEIVGNITDEHDVETADGIERQPDGSVDVDGSVSIRELNRACDWNLPDEEANTIAGLVLHESQSIPNEGEVFSFHGFRFEVLGREHQRLTRLRVRRLT</sequence>
<dbReference type="PROSITE" id="PS51846">
    <property type="entry name" value="CNNM"/>
    <property type="match status" value="1"/>
</dbReference>
<accession>A0A840SN81</accession>
<feature type="domain" description="CBS" evidence="13">
    <location>
        <begin position="276"/>
        <end position="338"/>
    </location>
</feature>
<keyword evidence="7 9" id="KW-0129">CBS domain</keyword>
<evidence type="ECO:0000313" key="15">
    <source>
        <dbReference type="EMBL" id="MBB5222464.1"/>
    </source>
</evidence>
<dbReference type="PROSITE" id="PS51371">
    <property type="entry name" value="CBS"/>
    <property type="match status" value="2"/>
</dbReference>
<dbReference type="EMBL" id="JACHFM010000002">
    <property type="protein sequence ID" value="MBB5222464.1"/>
    <property type="molecule type" value="Genomic_DNA"/>
</dbReference>
<dbReference type="AlphaFoldDB" id="A0A840SN81"/>
<dbReference type="InterPro" id="IPR000644">
    <property type="entry name" value="CBS_dom"/>
</dbReference>
<comment type="similarity">
    <text evidence="2">Belongs to the UPF0053 family. Hemolysin C subfamily.</text>
</comment>
<evidence type="ECO:0000256" key="5">
    <source>
        <dbReference type="ARBA" id="ARBA00022737"/>
    </source>
</evidence>
<evidence type="ECO:0000256" key="7">
    <source>
        <dbReference type="ARBA" id="ARBA00023122"/>
    </source>
</evidence>
<dbReference type="CDD" id="cd04590">
    <property type="entry name" value="CBS_pair_CorC_HlyC_assoc"/>
    <property type="match status" value="1"/>
</dbReference>
<gene>
    <name evidence="15" type="ORF">HNP73_002400</name>
</gene>
<dbReference type="Proteomes" id="UP000549457">
    <property type="component" value="Unassembled WGS sequence"/>
</dbReference>
<dbReference type="GO" id="GO:0050660">
    <property type="term" value="F:flavin adenine dinucleotide binding"/>
    <property type="evidence" value="ECO:0007669"/>
    <property type="project" value="InterPro"/>
</dbReference>
<evidence type="ECO:0000256" key="2">
    <source>
        <dbReference type="ARBA" id="ARBA00006446"/>
    </source>
</evidence>
<feature type="transmembrane region" description="Helical" evidence="12">
    <location>
        <begin position="12"/>
        <end position="36"/>
    </location>
</feature>
<keyword evidence="6 10" id="KW-1133">Transmembrane helix</keyword>
<comment type="caution">
    <text evidence="15">The sequence shown here is derived from an EMBL/GenBank/DDBJ whole genome shotgun (WGS) entry which is preliminary data.</text>
</comment>
<dbReference type="InterPro" id="IPR016169">
    <property type="entry name" value="FAD-bd_PCMH_sub2"/>
</dbReference>
<dbReference type="PANTHER" id="PTHR22777:SF32">
    <property type="entry name" value="UPF0053 INNER MEMBRANE PROTEIN YFJD"/>
    <property type="match status" value="1"/>
</dbReference>
<dbReference type="PANTHER" id="PTHR22777">
    <property type="entry name" value="HEMOLYSIN-RELATED"/>
    <property type="match status" value="1"/>
</dbReference>
<comment type="subcellular location">
    <subcellularLocation>
        <location evidence="1">Cell membrane</location>
        <topology evidence="1">Multi-pass membrane protein</topology>
    </subcellularLocation>
</comment>
<dbReference type="Pfam" id="PF00571">
    <property type="entry name" value="CBS"/>
    <property type="match status" value="2"/>
</dbReference>
<feature type="region of interest" description="Disordered" evidence="11">
    <location>
        <begin position="164"/>
        <end position="186"/>
    </location>
</feature>
<evidence type="ECO:0000256" key="8">
    <source>
        <dbReference type="ARBA" id="ARBA00023136"/>
    </source>
</evidence>
<evidence type="ECO:0000256" key="12">
    <source>
        <dbReference type="SAM" id="Phobius"/>
    </source>
</evidence>
<feature type="domain" description="CNNM transmembrane" evidence="14">
    <location>
        <begin position="9"/>
        <end position="193"/>
    </location>
</feature>
<keyword evidence="16" id="KW-1185">Reference proteome</keyword>
<proteinExistence type="inferred from homology"/>
<evidence type="ECO:0000256" key="11">
    <source>
        <dbReference type="SAM" id="MobiDB-lite"/>
    </source>
</evidence>
<dbReference type="Pfam" id="PF01595">
    <property type="entry name" value="CNNM"/>
    <property type="match status" value="1"/>
</dbReference>
<evidence type="ECO:0000256" key="1">
    <source>
        <dbReference type="ARBA" id="ARBA00004651"/>
    </source>
</evidence>
<keyword evidence="3" id="KW-1003">Cell membrane</keyword>
<evidence type="ECO:0000256" key="6">
    <source>
        <dbReference type="ARBA" id="ARBA00022989"/>
    </source>
</evidence>
<reference evidence="15 16" key="1">
    <citation type="submission" date="2020-08" db="EMBL/GenBank/DDBJ databases">
        <title>Genomic Encyclopedia of Type Strains, Phase IV (KMG-IV): sequencing the most valuable type-strain genomes for metagenomic binning, comparative biology and taxonomic classification.</title>
        <authorList>
            <person name="Goeker M."/>
        </authorList>
    </citation>
    <scope>NUCLEOTIDE SEQUENCE [LARGE SCALE GENOMIC DNA]</scope>
    <source>
        <strain evidence="15 16">DSM 101730</strain>
    </source>
</reference>
<evidence type="ECO:0000313" key="16">
    <source>
        <dbReference type="Proteomes" id="UP000549457"/>
    </source>
</evidence>
<keyword evidence="5" id="KW-0677">Repeat</keyword>
<dbReference type="InterPro" id="IPR046342">
    <property type="entry name" value="CBS_dom_sf"/>
</dbReference>
<dbReference type="Gene3D" id="3.10.580.10">
    <property type="entry name" value="CBS-domain"/>
    <property type="match status" value="1"/>
</dbReference>
<feature type="compositionally biased region" description="Basic and acidic residues" evidence="11">
    <location>
        <begin position="166"/>
        <end position="186"/>
    </location>
</feature>
<dbReference type="Pfam" id="PF03471">
    <property type="entry name" value="CorC_HlyC"/>
    <property type="match status" value="1"/>
</dbReference>
<feature type="transmembrane region" description="Helical" evidence="12">
    <location>
        <begin position="69"/>
        <end position="90"/>
    </location>
</feature>
<organism evidence="15 16">
    <name type="scientific">Amaricoccus macauensis</name>
    <dbReference type="NCBI Taxonomy" id="57001"/>
    <lineage>
        <taxon>Bacteria</taxon>
        <taxon>Pseudomonadati</taxon>
        <taxon>Pseudomonadota</taxon>
        <taxon>Alphaproteobacteria</taxon>
        <taxon>Rhodobacterales</taxon>
        <taxon>Paracoccaceae</taxon>
        <taxon>Amaricoccus</taxon>
    </lineage>
</organism>
<protein>
    <submittedName>
        <fullName evidence="15">Mg2+/Co2+ transporter CorB</fullName>
    </submittedName>
</protein>
<dbReference type="InterPro" id="IPR044751">
    <property type="entry name" value="Ion_transp-like_CBS"/>
</dbReference>
<dbReference type="SUPFAM" id="SSF54631">
    <property type="entry name" value="CBS-domain pair"/>
    <property type="match status" value="1"/>
</dbReference>
<dbReference type="FunFam" id="3.10.580.10:FF:000002">
    <property type="entry name" value="Magnesium/cobalt efflux protein CorC"/>
    <property type="match status" value="1"/>
</dbReference>
<dbReference type="InterPro" id="IPR005170">
    <property type="entry name" value="Transptr-assoc_dom"/>
</dbReference>
<feature type="transmembrane region" description="Helical" evidence="12">
    <location>
        <begin position="96"/>
        <end position="116"/>
    </location>
</feature>
<keyword evidence="4 10" id="KW-0812">Transmembrane</keyword>
<evidence type="ECO:0000256" key="4">
    <source>
        <dbReference type="ARBA" id="ARBA00022692"/>
    </source>
</evidence>
<keyword evidence="8 10" id="KW-0472">Membrane</keyword>
<evidence type="ECO:0000259" key="13">
    <source>
        <dbReference type="PROSITE" id="PS51371"/>
    </source>
</evidence>
<evidence type="ECO:0000256" key="10">
    <source>
        <dbReference type="PROSITE-ProRule" id="PRU01193"/>
    </source>
</evidence>
<dbReference type="RefSeq" id="WP_184149330.1">
    <property type="nucleotide sequence ID" value="NZ_JACHFM010000002.1"/>
</dbReference>
<dbReference type="SMART" id="SM00116">
    <property type="entry name" value="CBS"/>
    <property type="match status" value="2"/>
</dbReference>
<feature type="domain" description="CBS" evidence="13">
    <location>
        <begin position="205"/>
        <end position="264"/>
    </location>
</feature>